<dbReference type="FunFam" id="3.40.50.1220:FF:000008">
    <property type="entry name" value="Acetolactate synthase"/>
    <property type="match status" value="1"/>
</dbReference>
<dbReference type="GO" id="GO:0009097">
    <property type="term" value="P:isoleucine biosynthetic process"/>
    <property type="evidence" value="ECO:0007669"/>
    <property type="project" value="TreeGrafter"/>
</dbReference>
<dbReference type="AlphaFoldDB" id="A0AAE3IMH7"/>
<keyword evidence="9 13" id="KW-0808">Transferase</keyword>
<dbReference type="Gene3D" id="3.40.50.1220">
    <property type="entry name" value="TPP-binding domain"/>
    <property type="match status" value="1"/>
</dbReference>
<dbReference type="GO" id="GO:0003984">
    <property type="term" value="F:acetolactate synthase activity"/>
    <property type="evidence" value="ECO:0007669"/>
    <property type="project" value="UniProtKB-EC"/>
</dbReference>
<dbReference type="CDD" id="cd07035">
    <property type="entry name" value="TPP_PYR_POX_like"/>
    <property type="match status" value="1"/>
</dbReference>
<feature type="domain" description="Thiamine pyrophosphate enzyme TPP-binding" evidence="11">
    <location>
        <begin position="384"/>
        <end position="532"/>
    </location>
</feature>
<comment type="cofactor">
    <cofactor evidence="9">
        <name>thiamine diphosphate</name>
        <dbReference type="ChEBI" id="CHEBI:58937"/>
    </cofactor>
    <text evidence="9">Binds 1 thiamine pyrophosphate per subunit.</text>
</comment>
<evidence type="ECO:0000256" key="5">
    <source>
        <dbReference type="ARBA" id="ARBA00022605"/>
    </source>
</evidence>
<proteinExistence type="inferred from homology"/>
<dbReference type="NCBIfam" id="TIGR00118">
    <property type="entry name" value="acolac_lg"/>
    <property type="match status" value="1"/>
</dbReference>
<dbReference type="InterPro" id="IPR012000">
    <property type="entry name" value="Thiamin_PyroP_enz_cen_dom"/>
</dbReference>
<evidence type="ECO:0000256" key="6">
    <source>
        <dbReference type="ARBA" id="ARBA00023052"/>
    </source>
</evidence>
<name>A0AAE3IMH7_9FIRM</name>
<dbReference type="EMBL" id="JAOQJZ010000014">
    <property type="protein sequence ID" value="MCU6706638.1"/>
    <property type="molecule type" value="Genomic_DNA"/>
</dbReference>
<evidence type="ECO:0000256" key="2">
    <source>
        <dbReference type="ARBA" id="ARBA00005025"/>
    </source>
</evidence>
<evidence type="ECO:0000256" key="1">
    <source>
        <dbReference type="ARBA" id="ARBA00004974"/>
    </source>
</evidence>
<evidence type="ECO:0000256" key="9">
    <source>
        <dbReference type="RuleBase" id="RU003591"/>
    </source>
</evidence>
<protein>
    <recommendedName>
        <fullName evidence="4 9">Acetolactate synthase</fullName>
        <ecNumber evidence="4 9">2.2.1.6</ecNumber>
    </recommendedName>
</protein>
<dbReference type="GO" id="GO:0009099">
    <property type="term" value="P:L-valine biosynthetic process"/>
    <property type="evidence" value="ECO:0007669"/>
    <property type="project" value="TreeGrafter"/>
</dbReference>
<sequence length="541" mass="58607">MKMTVSQAMVECLKAENVKVVFGYPGAAICPFYDALLDAENDIRQVLVRQEANGGHAANGYARISGKPAVCIATSGPGATNLITAIATAYADSIPIVCITGQVNTDQIGSDVFQEADITGSAEPFVKHSYLLKDPEDTARVFKEAFYIAGTGRPGPVLIDIPMDVQKAVIDFEYPEKCEIRSYKPTTKGNYVQVRRVMAALEEAEKPLICIGGGVFAAHAENEIRELADLMQIPVITTMMGISVFPDDDQLFCGMIGTHGVKMANAAVNECDVLFLVGARVGDRAVKTPLALEKTTKIIHIDIDPAEIGKNIGADLPLVGDAKLVLQQMTELAKPMKHDEWIAHIKTLGGERKYVEPAKGTVNPRVFIDRLAKKMPANVTVVADVGQNQIWTCTEYKFRKEGRLLTSGGMGTMGYSVPAAIGAKMADNSRATVAICGDGAFQMSFMELATAVQFGVDIKVVVMTNNRLGMVRELQTNGYHDRQTAVFLDGSPDFIKLAEAYGIPAMRVYDDDTMEKGIEMLAEHKGICLVEVVVDKDMPTL</sequence>
<comment type="catalytic activity">
    <reaction evidence="8 9">
        <text>2 pyruvate + H(+) = (2S)-2-acetolactate + CO2</text>
        <dbReference type="Rhea" id="RHEA:25249"/>
        <dbReference type="ChEBI" id="CHEBI:15361"/>
        <dbReference type="ChEBI" id="CHEBI:15378"/>
        <dbReference type="ChEBI" id="CHEBI:16526"/>
        <dbReference type="ChEBI" id="CHEBI:58476"/>
        <dbReference type="EC" id="2.2.1.6"/>
    </reaction>
</comment>
<dbReference type="InterPro" id="IPR029061">
    <property type="entry name" value="THDP-binding"/>
</dbReference>
<dbReference type="GO" id="GO:0005948">
    <property type="term" value="C:acetolactate synthase complex"/>
    <property type="evidence" value="ECO:0007669"/>
    <property type="project" value="TreeGrafter"/>
</dbReference>
<dbReference type="Gene3D" id="3.40.50.970">
    <property type="match status" value="2"/>
</dbReference>
<keyword evidence="9" id="KW-0479">Metal-binding</keyword>
<comment type="pathway">
    <text evidence="2 9">Amino-acid biosynthesis; L-valine biosynthesis; L-valine from pyruvate: step 1/4.</text>
</comment>
<evidence type="ECO:0000313" key="13">
    <source>
        <dbReference type="EMBL" id="MCU6706638.1"/>
    </source>
</evidence>
<dbReference type="EC" id="2.2.1.6" evidence="4 9"/>
<dbReference type="InterPro" id="IPR029035">
    <property type="entry name" value="DHS-like_NAD/FAD-binding_dom"/>
</dbReference>
<feature type="domain" description="Thiamine pyrophosphate enzyme N-terminal TPP-binding" evidence="12">
    <location>
        <begin position="3"/>
        <end position="118"/>
    </location>
</feature>
<comment type="similarity">
    <text evidence="3 9">Belongs to the TPP enzyme family.</text>
</comment>
<comment type="cofactor">
    <cofactor evidence="9">
        <name>Mg(2+)</name>
        <dbReference type="ChEBI" id="CHEBI:18420"/>
    </cofactor>
    <text evidence="9">Binds 1 Mg(2+) ion per subunit.</text>
</comment>
<dbReference type="GO" id="GO:0000287">
    <property type="term" value="F:magnesium ion binding"/>
    <property type="evidence" value="ECO:0007669"/>
    <property type="project" value="UniProtKB-UniRule"/>
</dbReference>
<gene>
    <name evidence="13" type="primary">ilvB</name>
    <name evidence="13" type="ORF">OCV57_12005</name>
</gene>
<dbReference type="PANTHER" id="PTHR18968:SF13">
    <property type="entry name" value="ACETOLACTATE SYNTHASE CATALYTIC SUBUNIT, MITOCHONDRIAL"/>
    <property type="match status" value="1"/>
</dbReference>
<organism evidence="13 14">
    <name type="scientific">Hominimerdicola aceti</name>
    <dbReference type="NCBI Taxonomy" id="2981726"/>
    <lineage>
        <taxon>Bacteria</taxon>
        <taxon>Bacillati</taxon>
        <taxon>Bacillota</taxon>
        <taxon>Clostridia</taxon>
        <taxon>Eubacteriales</taxon>
        <taxon>Oscillospiraceae</taxon>
        <taxon>Hominimerdicola</taxon>
    </lineage>
</organism>
<accession>A0AAE3IMH7</accession>
<dbReference type="Pfam" id="PF02776">
    <property type="entry name" value="TPP_enzyme_N"/>
    <property type="match status" value="1"/>
</dbReference>
<dbReference type="Pfam" id="PF02775">
    <property type="entry name" value="TPP_enzyme_C"/>
    <property type="match status" value="1"/>
</dbReference>
<dbReference type="Pfam" id="PF00205">
    <property type="entry name" value="TPP_enzyme_M"/>
    <property type="match status" value="1"/>
</dbReference>
<dbReference type="GO" id="GO:0030976">
    <property type="term" value="F:thiamine pyrophosphate binding"/>
    <property type="evidence" value="ECO:0007669"/>
    <property type="project" value="UniProtKB-UniRule"/>
</dbReference>
<feature type="domain" description="Thiamine pyrophosphate enzyme central" evidence="10">
    <location>
        <begin position="194"/>
        <end position="329"/>
    </location>
</feature>
<keyword evidence="6 9" id="KW-0786">Thiamine pyrophosphate</keyword>
<dbReference type="GO" id="GO:0050660">
    <property type="term" value="F:flavin adenine dinucleotide binding"/>
    <property type="evidence" value="ECO:0007669"/>
    <property type="project" value="InterPro"/>
</dbReference>
<evidence type="ECO:0000313" key="14">
    <source>
        <dbReference type="Proteomes" id="UP001208131"/>
    </source>
</evidence>
<evidence type="ECO:0000256" key="4">
    <source>
        <dbReference type="ARBA" id="ARBA00013145"/>
    </source>
</evidence>
<dbReference type="InterPro" id="IPR011766">
    <property type="entry name" value="TPP_enzyme_TPP-bd"/>
</dbReference>
<evidence type="ECO:0000256" key="3">
    <source>
        <dbReference type="ARBA" id="ARBA00007812"/>
    </source>
</evidence>
<evidence type="ECO:0000259" key="11">
    <source>
        <dbReference type="Pfam" id="PF02775"/>
    </source>
</evidence>
<dbReference type="InterPro" id="IPR012846">
    <property type="entry name" value="Acetolactate_synth_lsu"/>
</dbReference>
<dbReference type="SUPFAM" id="SSF52467">
    <property type="entry name" value="DHS-like NAD/FAD-binding domain"/>
    <property type="match status" value="1"/>
</dbReference>
<keyword evidence="14" id="KW-1185">Reference proteome</keyword>
<evidence type="ECO:0000256" key="8">
    <source>
        <dbReference type="ARBA" id="ARBA00048670"/>
    </source>
</evidence>
<dbReference type="Proteomes" id="UP001208131">
    <property type="component" value="Unassembled WGS sequence"/>
</dbReference>
<keyword evidence="9" id="KW-0460">Magnesium</keyword>
<dbReference type="InterPro" id="IPR045229">
    <property type="entry name" value="TPP_enz"/>
</dbReference>
<dbReference type="InterPro" id="IPR012001">
    <property type="entry name" value="Thiamin_PyroP_enz_TPP-bd_dom"/>
</dbReference>
<dbReference type="PANTHER" id="PTHR18968">
    <property type="entry name" value="THIAMINE PYROPHOSPHATE ENZYMES"/>
    <property type="match status" value="1"/>
</dbReference>
<dbReference type="RefSeq" id="WP_267301733.1">
    <property type="nucleotide sequence ID" value="NZ_JAOQJZ010000014.1"/>
</dbReference>
<evidence type="ECO:0000259" key="10">
    <source>
        <dbReference type="Pfam" id="PF00205"/>
    </source>
</evidence>
<reference evidence="13 14" key="1">
    <citation type="journal article" date="2021" name="ISME Commun">
        <title>Automated analysis of genomic sequences facilitates high-throughput and comprehensive description of bacteria.</title>
        <authorList>
            <person name="Hitch T.C.A."/>
        </authorList>
    </citation>
    <scope>NUCLEOTIDE SEQUENCE [LARGE SCALE GENOMIC DNA]</scope>
    <source>
        <strain evidence="13 14">Sanger_31</strain>
    </source>
</reference>
<comment type="pathway">
    <text evidence="1 9">Amino-acid biosynthesis; L-isoleucine biosynthesis; L-isoleucine from 2-oxobutanoate: step 1/4.</text>
</comment>
<comment type="caution">
    <text evidence="13">The sequence shown here is derived from an EMBL/GenBank/DDBJ whole genome shotgun (WGS) entry which is preliminary data.</text>
</comment>
<dbReference type="SUPFAM" id="SSF52518">
    <property type="entry name" value="Thiamin diphosphate-binding fold (THDP-binding)"/>
    <property type="match status" value="2"/>
</dbReference>
<dbReference type="FunFam" id="3.40.50.970:FF:000007">
    <property type="entry name" value="Acetolactate synthase"/>
    <property type="match status" value="1"/>
</dbReference>
<keyword evidence="5 9" id="KW-0028">Amino-acid biosynthesis</keyword>
<evidence type="ECO:0000259" key="12">
    <source>
        <dbReference type="Pfam" id="PF02776"/>
    </source>
</evidence>
<evidence type="ECO:0000256" key="7">
    <source>
        <dbReference type="ARBA" id="ARBA00023304"/>
    </source>
</evidence>
<keyword evidence="7 9" id="KW-0100">Branched-chain amino acid biosynthesis</keyword>